<gene>
    <name evidence="1" type="ORF">SAMN05216389_1412</name>
</gene>
<organism evidence="1 2">
    <name type="scientific">Oceanobacillus limi</name>
    <dbReference type="NCBI Taxonomy" id="930131"/>
    <lineage>
        <taxon>Bacteria</taxon>
        <taxon>Bacillati</taxon>
        <taxon>Bacillota</taxon>
        <taxon>Bacilli</taxon>
        <taxon>Bacillales</taxon>
        <taxon>Bacillaceae</taxon>
        <taxon>Oceanobacillus</taxon>
    </lineage>
</organism>
<dbReference type="EMBL" id="FOHE01000041">
    <property type="protein sequence ID" value="SET85316.1"/>
    <property type="molecule type" value="Genomic_DNA"/>
</dbReference>
<proteinExistence type="predicted"/>
<keyword evidence="2" id="KW-1185">Reference proteome</keyword>
<dbReference type="OrthoDB" id="2971867at2"/>
<reference evidence="1 2" key="1">
    <citation type="submission" date="2016-10" db="EMBL/GenBank/DDBJ databases">
        <authorList>
            <person name="de Groot N.N."/>
        </authorList>
    </citation>
    <scope>NUCLEOTIDE SEQUENCE [LARGE SCALE GENOMIC DNA]</scope>
    <source>
        <strain evidence="1 2">IBRC-M 10780</strain>
    </source>
</reference>
<evidence type="ECO:0000313" key="1">
    <source>
        <dbReference type="EMBL" id="SET85316.1"/>
    </source>
</evidence>
<name>A0A1I0HN07_9BACI</name>
<dbReference type="AlphaFoldDB" id="A0A1I0HN07"/>
<dbReference type="Proteomes" id="UP000198618">
    <property type="component" value="Unassembled WGS sequence"/>
</dbReference>
<dbReference type="STRING" id="930131.SAMN05216389_1412"/>
<accession>A0A1I0HN07</accession>
<dbReference type="RefSeq" id="WP_090873155.1">
    <property type="nucleotide sequence ID" value="NZ_FOHE01000041.1"/>
</dbReference>
<protein>
    <submittedName>
        <fullName evidence="1">Uncharacterized protein</fullName>
    </submittedName>
</protein>
<evidence type="ECO:0000313" key="2">
    <source>
        <dbReference type="Proteomes" id="UP000198618"/>
    </source>
</evidence>
<sequence length="73" mass="9015">MLGLMINDIEQKEMEYLVKRELDELLMDLDDHRIDHMVKRAMRERYKILFQILRRVSSEKECMKYIPKKSKNQ</sequence>